<proteinExistence type="predicted"/>
<protein>
    <submittedName>
        <fullName evidence="3">Uncharacterized protein</fullName>
    </submittedName>
</protein>
<gene>
    <name evidence="3" type="primary">PARPA_04152.1 scaffold 11792</name>
</gene>
<name>A0A0B7N4Q7_9FUNG</name>
<accession>A0A0B7N4Q7</accession>
<dbReference type="Proteomes" id="UP000054107">
    <property type="component" value="Unassembled WGS sequence"/>
</dbReference>
<feature type="compositionally biased region" description="Low complexity" evidence="2">
    <location>
        <begin position="142"/>
        <end position="153"/>
    </location>
</feature>
<feature type="region of interest" description="Disordered" evidence="2">
    <location>
        <begin position="39"/>
        <end position="62"/>
    </location>
</feature>
<evidence type="ECO:0000313" key="3">
    <source>
        <dbReference type="EMBL" id="CEP10470.1"/>
    </source>
</evidence>
<feature type="coiled-coil region" evidence="1">
    <location>
        <begin position="86"/>
        <end position="113"/>
    </location>
</feature>
<evidence type="ECO:0000256" key="1">
    <source>
        <dbReference type="SAM" id="Coils"/>
    </source>
</evidence>
<feature type="compositionally biased region" description="Acidic residues" evidence="2">
    <location>
        <begin position="48"/>
        <end position="58"/>
    </location>
</feature>
<feature type="region of interest" description="Disordered" evidence="2">
    <location>
        <begin position="135"/>
        <end position="156"/>
    </location>
</feature>
<evidence type="ECO:0000256" key="2">
    <source>
        <dbReference type="SAM" id="MobiDB-lite"/>
    </source>
</evidence>
<dbReference type="EMBL" id="LN724120">
    <property type="protein sequence ID" value="CEP10470.1"/>
    <property type="molecule type" value="Genomic_DNA"/>
</dbReference>
<organism evidence="3 4">
    <name type="scientific">Parasitella parasitica</name>
    <dbReference type="NCBI Taxonomy" id="35722"/>
    <lineage>
        <taxon>Eukaryota</taxon>
        <taxon>Fungi</taxon>
        <taxon>Fungi incertae sedis</taxon>
        <taxon>Mucoromycota</taxon>
        <taxon>Mucoromycotina</taxon>
        <taxon>Mucoromycetes</taxon>
        <taxon>Mucorales</taxon>
        <taxon>Mucorineae</taxon>
        <taxon>Mucoraceae</taxon>
        <taxon>Parasitella</taxon>
    </lineage>
</organism>
<dbReference type="OrthoDB" id="2268044at2759"/>
<dbReference type="AlphaFoldDB" id="A0A0B7N4Q7"/>
<sequence length="189" mass="21367">MHTQQDNIDSSSLVMTSSVLSPLNMTNNAMLQRRKIKPPTFPGAWIEDNNDEDDDDQDKENTQQQFVKIVSVAPPRLSDQIIATASSASDEDIEFLKQTIANLRKEQEKLEETDHIVKKSIQIVARKRIIAQTNSHLKKTQKQQQSSEASAATADEEEDVYIVVQSEFMPTQEEMKAAGLDGWEWVSAY</sequence>
<keyword evidence="1" id="KW-0175">Coiled coil</keyword>
<reference evidence="3 4" key="1">
    <citation type="submission" date="2014-09" db="EMBL/GenBank/DDBJ databases">
        <authorList>
            <person name="Ellenberger Sabrina"/>
        </authorList>
    </citation>
    <scope>NUCLEOTIDE SEQUENCE [LARGE SCALE GENOMIC DNA]</scope>
    <source>
        <strain evidence="3 4">CBS 412.66</strain>
    </source>
</reference>
<keyword evidence="4" id="KW-1185">Reference proteome</keyword>
<evidence type="ECO:0000313" key="4">
    <source>
        <dbReference type="Proteomes" id="UP000054107"/>
    </source>
</evidence>